<sequence length="55" mass="6801">MNNQLWKIKKEELNKTNFFLYSNFIKQNFKIATGNDFNKIWKWSVDNPEIFWKSI</sequence>
<dbReference type="EMBL" id="UINC01185058">
    <property type="protein sequence ID" value="SVD96579.1"/>
    <property type="molecule type" value="Genomic_DNA"/>
</dbReference>
<evidence type="ECO:0008006" key="2">
    <source>
        <dbReference type="Google" id="ProtNLM"/>
    </source>
</evidence>
<accession>A0A382ZMW8</accession>
<dbReference type="AlphaFoldDB" id="A0A382ZMW8"/>
<organism evidence="1">
    <name type="scientific">marine metagenome</name>
    <dbReference type="NCBI Taxonomy" id="408172"/>
    <lineage>
        <taxon>unclassified sequences</taxon>
        <taxon>metagenomes</taxon>
        <taxon>ecological metagenomes</taxon>
    </lineage>
</organism>
<feature type="non-terminal residue" evidence="1">
    <location>
        <position position="55"/>
    </location>
</feature>
<protein>
    <recommendedName>
        <fullName evidence="2">Acetyl-coenzyme A synthetase N-terminal domain-containing protein</fullName>
    </recommendedName>
</protein>
<evidence type="ECO:0000313" key="1">
    <source>
        <dbReference type="EMBL" id="SVD96579.1"/>
    </source>
</evidence>
<reference evidence="1" key="1">
    <citation type="submission" date="2018-05" db="EMBL/GenBank/DDBJ databases">
        <authorList>
            <person name="Lanie J.A."/>
            <person name="Ng W.-L."/>
            <person name="Kazmierczak K.M."/>
            <person name="Andrzejewski T.M."/>
            <person name="Davidsen T.M."/>
            <person name="Wayne K.J."/>
            <person name="Tettelin H."/>
            <person name="Glass J.I."/>
            <person name="Rusch D."/>
            <person name="Podicherti R."/>
            <person name="Tsui H.-C.T."/>
            <person name="Winkler M.E."/>
        </authorList>
    </citation>
    <scope>NUCLEOTIDE SEQUENCE</scope>
</reference>
<proteinExistence type="predicted"/>
<name>A0A382ZMW8_9ZZZZ</name>
<gene>
    <name evidence="1" type="ORF">METZ01_LOCUS449433</name>
</gene>